<gene>
    <name evidence="2" type="ORF">SAMN02745857_00364</name>
</gene>
<evidence type="ECO:0000256" key="1">
    <source>
        <dbReference type="SAM" id="MobiDB-lite"/>
    </source>
</evidence>
<keyword evidence="3" id="KW-1185">Reference proteome</keyword>
<sequence>MRQYCCHCSLLVAAKNRMATPCNPMQGRWRTGRNPAADAIDTRNRIGRQQCPPTGTGISPAAKQETRPGRVLDELHHDQAGAIRPAANPAVRAVLHARWHWSPRHWLRPRPDGQAGCAHR</sequence>
<dbReference type="EMBL" id="FWXD01000001">
    <property type="protein sequence ID" value="SMC17289.1"/>
    <property type="molecule type" value="Genomic_DNA"/>
</dbReference>
<accession>A0A1W1WZZ7</accession>
<dbReference type="AlphaFoldDB" id="A0A1W1WZZ7"/>
<protein>
    <submittedName>
        <fullName evidence="2">Uncharacterized protein</fullName>
    </submittedName>
</protein>
<dbReference type="Proteomes" id="UP000192761">
    <property type="component" value="Unassembled WGS sequence"/>
</dbReference>
<organism evidence="2 3">
    <name type="scientific">Andreprevotia lacus DSM 23236</name>
    <dbReference type="NCBI Taxonomy" id="1121001"/>
    <lineage>
        <taxon>Bacteria</taxon>
        <taxon>Pseudomonadati</taxon>
        <taxon>Pseudomonadota</taxon>
        <taxon>Betaproteobacteria</taxon>
        <taxon>Neisseriales</taxon>
        <taxon>Chitinibacteraceae</taxon>
        <taxon>Andreprevotia</taxon>
    </lineage>
</organism>
<evidence type="ECO:0000313" key="3">
    <source>
        <dbReference type="Proteomes" id="UP000192761"/>
    </source>
</evidence>
<proteinExistence type="predicted"/>
<reference evidence="2 3" key="1">
    <citation type="submission" date="2017-04" db="EMBL/GenBank/DDBJ databases">
        <authorList>
            <person name="Afonso C.L."/>
            <person name="Miller P.J."/>
            <person name="Scott M.A."/>
            <person name="Spackman E."/>
            <person name="Goraichik I."/>
            <person name="Dimitrov K.M."/>
            <person name="Suarez D.L."/>
            <person name="Swayne D.E."/>
        </authorList>
    </citation>
    <scope>NUCLEOTIDE SEQUENCE [LARGE SCALE GENOMIC DNA]</scope>
    <source>
        <strain evidence="2 3">DSM 23236</strain>
    </source>
</reference>
<name>A0A1W1WZZ7_9NEIS</name>
<feature type="region of interest" description="Disordered" evidence="1">
    <location>
        <begin position="44"/>
        <end position="67"/>
    </location>
</feature>
<evidence type="ECO:0000313" key="2">
    <source>
        <dbReference type="EMBL" id="SMC17289.1"/>
    </source>
</evidence>